<dbReference type="InParanoid" id="A0A1E7FUI5"/>
<organism evidence="6 7">
    <name type="scientific">Fragilariopsis cylindrus CCMP1102</name>
    <dbReference type="NCBI Taxonomy" id="635003"/>
    <lineage>
        <taxon>Eukaryota</taxon>
        <taxon>Sar</taxon>
        <taxon>Stramenopiles</taxon>
        <taxon>Ochrophyta</taxon>
        <taxon>Bacillariophyta</taxon>
        <taxon>Bacillariophyceae</taxon>
        <taxon>Bacillariophycidae</taxon>
        <taxon>Bacillariales</taxon>
        <taxon>Bacillariaceae</taxon>
        <taxon>Fragilariopsis</taxon>
    </lineage>
</organism>
<keyword evidence="6" id="KW-0347">Helicase</keyword>
<dbReference type="Pfam" id="PF00271">
    <property type="entry name" value="Helicase_C"/>
    <property type="match status" value="1"/>
</dbReference>
<keyword evidence="1" id="KW-0963">Cytoplasm</keyword>
<reference evidence="6 7" key="1">
    <citation type="submission" date="2016-09" db="EMBL/GenBank/DDBJ databases">
        <title>Extensive genetic diversity and differential bi-allelic expression allows diatom success in the polar Southern Ocean.</title>
        <authorList>
            <consortium name="DOE Joint Genome Institute"/>
            <person name="Mock T."/>
            <person name="Otillar R.P."/>
            <person name="Strauss J."/>
            <person name="Dupont C."/>
            <person name="Frickenhaus S."/>
            <person name="Maumus F."/>
            <person name="Mcmullan M."/>
            <person name="Sanges R."/>
            <person name="Schmutz J."/>
            <person name="Toseland A."/>
            <person name="Valas R."/>
            <person name="Veluchamy A."/>
            <person name="Ward B.J."/>
            <person name="Allen A."/>
            <person name="Barry K."/>
            <person name="Falciatore A."/>
            <person name="Ferrante M."/>
            <person name="Fortunato A.E."/>
            <person name="Gloeckner G."/>
            <person name="Gruber A."/>
            <person name="Hipkin R."/>
            <person name="Janech M."/>
            <person name="Kroth P."/>
            <person name="Leese F."/>
            <person name="Lindquist E."/>
            <person name="Lyon B.R."/>
            <person name="Martin J."/>
            <person name="Mayer C."/>
            <person name="Parker M."/>
            <person name="Quesneville H."/>
            <person name="Raymond J."/>
            <person name="Uhlig C."/>
            <person name="Valentin K.U."/>
            <person name="Worden A.Z."/>
            <person name="Armbrust E.V."/>
            <person name="Bowler C."/>
            <person name="Green B."/>
            <person name="Moulton V."/>
            <person name="Van Oosterhout C."/>
            <person name="Grigoriev I."/>
        </authorList>
    </citation>
    <scope>NUCLEOTIDE SEQUENCE [LARGE SCALE GENOMIC DNA]</scope>
    <source>
        <strain evidence="6 7">CCMP1102</strain>
    </source>
</reference>
<dbReference type="PANTHER" id="PTHR30612:SF0">
    <property type="entry name" value="CHLOROPLAST PROTEIN-TRANSPORTING ATPASE"/>
    <property type="match status" value="1"/>
</dbReference>
<evidence type="ECO:0000259" key="4">
    <source>
        <dbReference type="PROSITE" id="PS51194"/>
    </source>
</evidence>
<protein>
    <submittedName>
        <fullName evidence="6">Helicase conserved C-terminal domain-containing protein</fullName>
    </submittedName>
</protein>
<dbReference type="GO" id="GO:0004386">
    <property type="term" value="F:helicase activity"/>
    <property type="evidence" value="ECO:0007669"/>
    <property type="project" value="UniProtKB-KW"/>
</dbReference>
<keyword evidence="7" id="KW-1185">Reference proteome</keyword>
<dbReference type="InterPro" id="IPR014018">
    <property type="entry name" value="SecA_motor_DEAD"/>
</dbReference>
<dbReference type="SUPFAM" id="SSF52540">
    <property type="entry name" value="P-loop containing nucleoside triphosphate hydrolases"/>
    <property type="match status" value="1"/>
</dbReference>
<dbReference type="InterPro" id="IPR001650">
    <property type="entry name" value="Helicase_C-like"/>
</dbReference>
<feature type="domain" description="Helicase C-terminal" evidence="4">
    <location>
        <begin position="37"/>
        <end position="162"/>
    </location>
</feature>
<dbReference type="InterPro" id="IPR000185">
    <property type="entry name" value="SecA"/>
</dbReference>
<sequence>VNQYLYIPSVYGKANFSFDKAGEGVSIEKGASDYFRKITEEISNVSTKHKRAVIVFFKDSKRLKEYTSSAFYRKLGRKKEILTEDKSANEKEFVISKAATTGQVTICTAVFGRGTDFFCKDEALEKSGGVHVIQTFLSSDMSEEIQIQGRTARQGKKGSYDI</sequence>
<evidence type="ECO:0000259" key="5">
    <source>
        <dbReference type="PROSITE" id="PS51196"/>
    </source>
</evidence>
<evidence type="ECO:0000256" key="3">
    <source>
        <dbReference type="ARBA" id="ARBA00023010"/>
    </source>
</evidence>
<accession>A0A1E7FUI5</accession>
<keyword evidence="3" id="KW-0811">Translocation</keyword>
<keyword evidence="6" id="KW-0547">Nucleotide-binding</keyword>
<dbReference type="Proteomes" id="UP000095751">
    <property type="component" value="Unassembled WGS sequence"/>
</dbReference>
<evidence type="ECO:0000256" key="1">
    <source>
        <dbReference type="ARBA" id="ARBA00022490"/>
    </source>
</evidence>
<gene>
    <name evidence="6" type="ORF">FRACYDRAFT_163277</name>
</gene>
<feature type="non-terminal residue" evidence="6">
    <location>
        <position position="1"/>
    </location>
</feature>
<feature type="non-terminal residue" evidence="6">
    <location>
        <position position="162"/>
    </location>
</feature>
<name>A0A1E7FUI5_9STRA</name>
<dbReference type="PROSITE" id="PS51194">
    <property type="entry name" value="HELICASE_CTER"/>
    <property type="match status" value="1"/>
</dbReference>
<evidence type="ECO:0000313" key="7">
    <source>
        <dbReference type="Proteomes" id="UP000095751"/>
    </source>
</evidence>
<dbReference type="GO" id="GO:0006886">
    <property type="term" value="P:intracellular protein transport"/>
    <property type="evidence" value="ECO:0007669"/>
    <property type="project" value="InterPro"/>
</dbReference>
<dbReference type="Gene3D" id="3.40.50.300">
    <property type="entry name" value="P-loop containing nucleotide triphosphate hydrolases"/>
    <property type="match status" value="1"/>
</dbReference>
<dbReference type="KEGG" id="fcy:FRACYDRAFT_163277"/>
<keyword evidence="6" id="KW-0378">Hydrolase</keyword>
<keyword evidence="2" id="KW-0653">Protein transport</keyword>
<dbReference type="PROSITE" id="PS51196">
    <property type="entry name" value="SECA_MOTOR_DEAD"/>
    <property type="match status" value="1"/>
</dbReference>
<proteinExistence type="predicted"/>
<dbReference type="GO" id="GO:0005524">
    <property type="term" value="F:ATP binding"/>
    <property type="evidence" value="ECO:0007669"/>
    <property type="project" value="InterPro"/>
</dbReference>
<dbReference type="GO" id="GO:0006605">
    <property type="term" value="P:protein targeting"/>
    <property type="evidence" value="ECO:0007669"/>
    <property type="project" value="InterPro"/>
</dbReference>
<evidence type="ECO:0000256" key="2">
    <source>
        <dbReference type="ARBA" id="ARBA00022927"/>
    </source>
</evidence>
<feature type="domain" description="SecA family profile" evidence="5">
    <location>
        <begin position="1"/>
        <end position="162"/>
    </location>
</feature>
<dbReference type="OrthoDB" id="47060at2759"/>
<dbReference type="EMBL" id="KV784354">
    <property type="protein sequence ID" value="OEU21503.1"/>
    <property type="molecule type" value="Genomic_DNA"/>
</dbReference>
<keyword evidence="6" id="KW-0067">ATP-binding</keyword>
<keyword evidence="2" id="KW-0813">Transport</keyword>
<evidence type="ECO:0000313" key="6">
    <source>
        <dbReference type="EMBL" id="OEU21503.1"/>
    </source>
</evidence>
<dbReference type="AlphaFoldDB" id="A0A1E7FUI5"/>
<dbReference type="PANTHER" id="PTHR30612">
    <property type="entry name" value="SECA INNER MEMBRANE COMPONENT OF SEC PROTEIN SECRETION SYSTEM"/>
    <property type="match status" value="1"/>
</dbReference>
<dbReference type="InterPro" id="IPR027417">
    <property type="entry name" value="P-loop_NTPase"/>
</dbReference>